<comment type="caution">
    <text evidence="2">The sequence shown here is derived from an EMBL/GenBank/DDBJ whole genome shotgun (WGS) entry which is preliminary data.</text>
</comment>
<dbReference type="PATRIC" id="fig|1265738.3.peg.4092"/>
<name>M5RI55_9BACT</name>
<protein>
    <submittedName>
        <fullName evidence="2">Protein containing DUF1571</fullName>
    </submittedName>
</protein>
<evidence type="ECO:0000256" key="1">
    <source>
        <dbReference type="SAM" id="Coils"/>
    </source>
</evidence>
<dbReference type="Pfam" id="PF07608">
    <property type="entry name" value="DUF1571"/>
    <property type="match status" value="1"/>
</dbReference>
<proteinExistence type="predicted"/>
<accession>M5RI55</accession>
<reference evidence="2 3" key="1">
    <citation type="journal article" date="2013" name="Mar. Genomics">
        <title>Expression of sulfatases in Rhodopirellula baltica and the diversity of sulfatases in the genus Rhodopirellula.</title>
        <authorList>
            <person name="Wegner C.E."/>
            <person name="Richter-Heitmann T."/>
            <person name="Klindworth A."/>
            <person name="Klockow C."/>
            <person name="Richter M."/>
            <person name="Achstetter T."/>
            <person name="Glockner F.O."/>
            <person name="Harder J."/>
        </authorList>
    </citation>
    <scope>NUCLEOTIDE SEQUENCE [LARGE SCALE GENOMIC DNA]</scope>
    <source>
        <strain evidence="2 3">SM1</strain>
    </source>
</reference>
<keyword evidence="3" id="KW-1185">Reference proteome</keyword>
<organism evidence="2 3">
    <name type="scientific">Rhodopirellula maiorica SM1</name>
    <dbReference type="NCBI Taxonomy" id="1265738"/>
    <lineage>
        <taxon>Bacteria</taxon>
        <taxon>Pseudomonadati</taxon>
        <taxon>Planctomycetota</taxon>
        <taxon>Planctomycetia</taxon>
        <taxon>Pirellulales</taxon>
        <taxon>Pirellulaceae</taxon>
        <taxon>Novipirellula</taxon>
    </lineage>
</organism>
<gene>
    <name evidence="2" type="ORF">RMSM_04088</name>
</gene>
<dbReference type="EMBL" id="ANOG01000588">
    <property type="protein sequence ID" value="EMI18993.1"/>
    <property type="molecule type" value="Genomic_DNA"/>
</dbReference>
<keyword evidence="1" id="KW-0175">Coiled coil</keyword>
<feature type="coiled-coil region" evidence="1">
    <location>
        <begin position="108"/>
        <end position="139"/>
    </location>
</feature>
<dbReference type="InterPro" id="IPR011465">
    <property type="entry name" value="DUF1571"/>
</dbReference>
<dbReference type="AlphaFoldDB" id="M5RI55"/>
<evidence type="ECO:0000313" key="2">
    <source>
        <dbReference type="EMBL" id="EMI18993.1"/>
    </source>
</evidence>
<sequence>MVRRIRGEPTVVKKNRQEHRCEMPLPDTLPDLTALFCYRLNLLFFQLGNMTMKRDCLLAVPLVVALLIPASTRSVADEILASANTADRVSPPRLSVDDASLRIAPDPVISETEKLTAHQQELKRLVQQAQASLDRCRQQVRDYTCTFLAQERIDGRLGPTKRCQAKVRHTYPEDENDDVSTNIYIKFQSPKSMHGREVLWDSHANDGRMLVRKGGKVLGFMTAMIEPSSVLAMQGNRYTIDEFGIRRLLERLVDVGNAELSVEHVLVKSRPNVEINGRKCQYFEVVHPVRQEQLPFHIAKVYVDNELRLPILFEAFDWPEDESEEPVLMERYLYCDLKLNVGLTDADFDRTNPEYQFR</sequence>
<dbReference type="Proteomes" id="UP000011991">
    <property type="component" value="Unassembled WGS sequence"/>
</dbReference>
<evidence type="ECO:0000313" key="3">
    <source>
        <dbReference type="Proteomes" id="UP000011991"/>
    </source>
</evidence>